<feature type="transmembrane region" description="Helical" evidence="1">
    <location>
        <begin position="51"/>
        <end position="75"/>
    </location>
</feature>
<keyword evidence="1" id="KW-0472">Membrane</keyword>
<dbReference type="Proteomes" id="UP000316855">
    <property type="component" value="Chromosome"/>
</dbReference>
<accession>A0A517V7I6</accession>
<keyword evidence="1" id="KW-1133">Transmembrane helix</keyword>
<reference evidence="2 3" key="1">
    <citation type="submission" date="2019-02" db="EMBL/GenBank/DDBJ databases">
        <title>Deep-cultivation of Planctomycetes and their phenomic and genomic characterization uncovers novel biology.</title>
        <authorList>
            <person name="Wiegand S."/>
            <person name="Jogler M."/>
            <person name="Boedeker C."/>
            <person name="Pinto D."/>
            <person name="Vollmers J."/>
            <person name="Rivas-Marin E."/>
            <person name="Kohn T."/>
            <person name="Peeters S.H."/>
            <person name="Heuer A."/>
            <person name="Rast P."/>
            <person name="Oberbeckmann S."/>
            <person name="Bunk B."/>
            <person name="Jeske O."/>
            <person name="Meyerdierks A."/>
            <person name="Storesund J.E."/>
            <person name="Kallscheuer N."/>
            <person name="Luecker S."/>
            <person name="Lage O.M."/>
            <person name="Pohl T."/>
            <person name="Merkel B.J."/>
            <person name="Hornburger P."/>
            <person name="Mueller R.-W."/>
            <person name="Bruemmer F."/>
            <person name="Labrenz M."/>
            <person name="Spormann A.M."/>
            <person name="Op den Camp H."/>
            <person name="Overmann J."/>
            <person name="Amann R."/>
            <person name="Jetten M.S.M."/>
            <person name="Mascher T."/>
            <person name="Medema M.H."/>
            <person name="Devos D.P."/>
            <person name="Kaster A.-K."/>
            <person name="Ovreas L."/>
            <person name="Rohde M."/>
            <person name="Galperin M.Y."/>
            <person name="Jogler C."/>
        </authorList>
    </citation>
    <scope>NUCLEOTIDE SEQUENCE [LARGE SCALE GENOMIC DNA]</scope>
    <source>
        <strain evidence="2 3">Pan161</strain>
    </source>
</reference>
<dbReference type="AlphaFoldDB" id="A0A517V7I6"/>
<evidence type="ECO:0000256" key="1">
    <source>
        <dbReference type="SAM" id="Phobius"/>
    </source>
</evidence>
<sequence>MKISHELTRKIIRRCGYSIAILLALYLLSVGPVIAVCRQFAASPVGPSPAMYYIGMFYTPLFEVPMLVPIVEFYIGLWEKII</sequence>
<name>A0A517V7I6_9PLAN</name>
<dbReference type="OrthoDB" id="288992at2"/>
<evidence type="ECO:0000313" key="2">
    <source>
        <dbReference type="EMBL" id="QDT88964.1"/>
    </source>
</evidence>
<gene>
    <name evidence="2" type="ORF">Pan161_05830</name>
</gene>
<evidence type="ECO:0000313" key="3">
    <source>
        <dbReference type="Proteomes" id="UP000316855"/>
    </source>
</evidence>
<keyword evidence="3" id="KW-1185">Reference proteome</keyword>
<proteinExistence type="predicted"/>
<dbReference type="EMBL" id="CP036343">
    <property type="protein sequence ID" value="QDT88964.1"/>
    <property type="molecule type" value="Genomic_DNA"/>
</dbReference>
<dbReference type="KEGG" id="gax:Pan161_05830"/>
<dbReference type="RefSeq" id="WP_145224085.1">
    <property type="nucleotide sequence ID" value="NZ_CP036343.1"/>
</dbReference>
<organism evidence="2 3">
    <name type="scientific">Gimesia algae</name>
    <dbReference type="NCBI Taxonomy" id="2527971"/>
    <lineage>
        <taxon>Bacteria</taxon>
        <taxon>Pseudomonadati</taxon>
        <taxon>Planctomycetota</taxon>
        <taxon>Planctomycetia</taxon>
        <taxon>Planctomycetales</taxon>
        <taxon>Planctomycetaceae</taxon>
        <taxon>Gimesia</taxon>
    </lineage>
</organism>
<keyword evidence="1" id="KW-0812">Transmembrane</keyword>
<protein>
    <submittedName>
        <fullName evidence="2">Uncharacterized protein</fullName>
    </submittedName>
</protein>